<dbReference type="Gene3D" id="1.20.5.170">
    <property type="match status" value="1"/>
</dbReference>
<keyword evidence="8" id="KW-0804">Transcription</keyword>
<dbReference type="Gene3D" id="3.40.50.10810">
    <property type="entry name" value="Tandem AAA-ATPase domain"/>
    <property type="match status" value="1"/>
</dbReference>
<evidence type="ECO:0000256" key="5">
    <source>
        <dbReference type="ARBA" id="ARBA00022840"/>
    </source>
</evidence>
<feature type="compositionally biased region" description="Polar residues" evidence="11">
    <location>
        <begin position="142"/>
        <end position="172"/>
    </location>
</feature>
<dbReference type="InterPro" id="IPR038718">
    <property type="entry name" value="SNF2-like_sf"/>
</dbReference>
<accession>A0A077WLW8</accession>
<dbReference type="Gene3D" id="3.40.50.300">
    <property type="entry name" value="P-loop containing nucleotide triphosphate hydrolases"/>
    <property type="match status" value="1"/>
</dbReference>
<dbReference type="SMART" id="SM00573">
    <property type="entry name" value="HSA"/>
    <property type="match status" value="1"/>
</dbReference>
<dbReference type="PROSITE" id="PS51192">
    <property type="entry name" value="HELICASE_ATP_BIND_1"/>
    <property type="match status" value="1"/>
</dbReference>
<feature type="domain" description="Helicase ATP-binding" evidence="13">
    <location>
        <begin position="514"/>
        <end position="679"/>
    </location>
</feature>
<dbReference type="GO" id="GO:0005634">
    <property type="term" value="C:nucleus"/>
    <property type="evidence" value="ECO:0007669"/>
    <property type="project" value="UniProtKB-SubCell"/>
</dbReference>
<dbReference type="SUPFAM" id="SSF47370">
    <property type="entry name" value="Bromodomain"/>
    <property type="match status" value="1"/>
</dbReference>
<dbReference type="PANTHER" id="PTHR10799">
    <property type="entry name" value="SNF2/RAD54 HELICASE FAMILY"/>
    <property type="match status" value="1"/>
</dbReference>
<dbReference type="InterPro" id="IPR001487">
    <property type="entry name" value="Bromodomain"/>
</dbReference>
<proteinExistence type="predicted"/>
<evidence type="ECO:0000259" key="13">
    <source>
        <dbReference type="PROSITE" id="PS51192"/>
    </source>
</evidence>
<dbReference type="EMBL" id="LK023324">
    <property type="protein sequence ID" value="CDS07562.1"/>
    <property type="molecule type" value="Genomic_DNA"/>
</dbReference>
<name>A0A077WLW8_9FUNG</name>
<evidence type="ECO:0000256" key="9">
    <source>
        <dbReference type="ARBA" id="ARBA00023242"/>
    </source>
</evidence>
<dbReference type="InterPro" id="IPR014001">
    <property type="entry name" value="Helicase_ATP-bd"/>
</dbReference>
<dbReference type="GO" id="GO:0006366">
    <property type="term" value="P:transcription by RNA polymerase II"/>
    <property type="evidence" value="ECO:0007669"/>
    <property type="project" value="UniProtKB-ARBA"/>
</dbReference>
<dbReference type="SMART" id="SM00487">
    <property type="entry name" value="DEXDc"/>
    <property type="match status" value="1"/>
</dbReference>
<keyword evidence="9" id="KW-0539">Nucleus</keyword>
<dbReference type="PROSITE" id="PS50014">
    <property type="entry name" value="BROMODOMAIN_2"/>
    <property type="match status" value="1"/>
</dbReference>
<dbReference type="InterPro" id="IPR027417">
    <property type="entry name" value="P-loop_NTPase"/>
</dbReference>
<dbReference type="CDD" id="cd18793">
    <property type="entry name" value="SF2_C_SNF"/>
    <property type="match status" value="1"/>
</dbReference>
<evidence type="ECO:0000256" key="7">
    <source>
        <dbReference type="ARBA" id="ARBA00023117"/>
    </source>
</evidence>
<dbReference type="PRINTS" id="PR00503">
    <property type="entry name" value="BROMODOMAIN"/>
</dbReference>
<keyword evidence="3" id="KW-0378">Hydrolase</keyword>
<feature type="domain" description="QLQ" evidence="16">
    <location>
        <begin position="83"/>
        <end position="118"/>
    </location>
</feature>
<dbReference type="OrthoDB" id="5857104at2759"/>
<dbReference type="SUPFAM" id="SSF52540">
    <property type="entry name" value="P-loop containing nucleoside triphosphate hydrolases"/>
    <property type="match status" value="2"/>
</dbReference>
<dbReference type="InterPro" id="IPR000330">
    <property type="entry name" value="SNF2_N"/>
</dbReference>
<dbReference type="GO" id="GO:1902494">
    <property type="term" value="C:catalytic complex"/>
    <property type="evidence" value="ECO:0007669"/>
    <property type="project" value="UniProtKB-ARBA"/>
</dbReference>
<dbReference type="Gene3D" id="1.20.920.10">
    <property type="entry name" value="Bromodomain-like"/>
    <property type="match status" value="1"/>
</dbReference>
<evidence type="ECO:0000256" key="8">
    <source>
        <dbReference type="ARBA" id="ARBA00023163"/>
    </source>
</evidence>
<dbReference type="SMART" id="SM00490">
    <property type="entry name" value="HELICc"/>
    <property type="match status" value="1"/>
</dbReference>
<dbReference type="InterPro" id="IPR029295">
    <property type="entry name" value="SnAC"/>
</dbReference>
<evidence type="ECO:0000256" key="2">
    <source>
        <dbReference type="ARBA" id="ARBA00022741"/>
    </source>
</evidence>
<sequence>MANAIVMAPMVPTSLTSDKLNVLLQRAKSLQSQGATEENNVEYAQILGLLKNLQNQQKQDRMSDTAPVEQGRSRNVDATDAVTLNQQQLAALRYQILAYKLISKNMPLPPHLQQALFMSTDIQRADSTPSDCVVPQHDDMSRNGTGVSTTVDTDSGPTTPASAASIPSKTLDQPNMSSSPSQQPNAYASPYNLVKKPVSSAIHATRQHRLVIPSITSTGMDPHSMITERERRIKTHVQYRISELEKLPSNLIMTSPDMDGSNSSNNDTATRSNSKLKAVIELKALRLLNRQRKLRQEIIGGLDRSTMLATSVDRLAYRRMKKQSLREARMTEKLERQQRIERDQRERQSRLESLQKVCDHGRNLVATRRAWQAKQSKLGRAVLQYHQHIQKEEEKKQERISRERIRALKNDDEEAYMKLIDEAKDTRLTQLLRQTGAFLESLTKSVVEQQHEIVQLGEYTPLPQEKDEDDTEEGGSKVDYFQVTHRIKEEVSQPAILQGGTLKEYQLKGLQWMVSLYNNNLNGILADEMGLGKTIQTISLITYIIEKKQQNGPFLIVVPLSTLTNWALEFSKWAPKVKTIVYKGPPNVRKALQADIRFGEFQVLLTTFEYIIKDRPILSKIRWLHLIIDEGHRVKNTNSRLVQVLRQFYHTRYRLILTGTPLQNNLPELWALLNFILPKIFKSVKSFEEWFNTPFNNQGVQDRISLNEEEQLLIIKRLHKVLRPFLLRRLKKDVESELPDKVERVIKCKLSALQTKLYSQMKKSGILFTASGEKGKTGIKGLNNTIMQLRKICNHPFVFEEVENEVNPHQQSDDLLFRVSGKFELLDRMLPKLKATGHRVLIFFQMTQIMTIMEDYLHYRGFQYLRLDGSTKADDRSDLLHKFNAPDSPYFVFLLSTRAGGLGLNLQAADTVIIFDSDWNPHQDLQAQDRAHRIGQTKEVRIFRLISTNSIEENILARANYKLDIDGKVIQAGKFDNRSTEEDREAFLRSLLEDKADDQAEEDDEEVDDEELNEIIKRSDEDLVIFNQMDKERRREENEFRRRARAQGEKWERLIQEDELPEIYQHDEVPVEEDSPSLEMGRGQRSRDRVRYDDGLTEEQWLNALENDDVDLDELIAKKDARRRRRLEKLKAKQAGLLDTESSSSPRRGRRPNAPDVSSSTENHTPRKRGRPRRTDTEAQQSRLNKRIKKEPELDGPDTLPEDKRAELTRIFNECIKVVEEAKEIDEEGDERFRCELFMDLVSRKEYPSYYELIKNPMSINMIKTRVNSPYYKTIEQFRDDFILMFDNARTFNEEGSFVYEDADIMQKLFLDKLKDMYPEINSLSS</sequence>
<evidence type="ECO:0000256" key="1">
    <source>
        <dbReference type="ARBA" id="ARBA00004123"/>
    </source>
</evidence>
<feature type="region of interest" description="Disordered" evidence="11">
    <location>
        <begin position="126"/>
        <end position="188"/>
    </location>
</feature>
<dbReference type="Pfam" id="PF00271">
    <property type="entry name" value="Helicase_C"/>
    <property type="match status" value="1"/>
</dbReference>
<gene>
    <name evidence="17" type="ORF">LRAMOSA01511</name>
</gene>
<dbReference type="CDD" id="cd17996">
    <property type="entry name" value="DEXHc_SMARCA2_SMARCA4"/>
    <property type="match status" value="1"/>
</dbReference>
<evidence type="ECO:0000259" key="16">
    <source>
        <dbReference type="PROSITE" id="PS51666"/>
    </source>
</evidence>
<evidence type="ECO:0000259" key="12">
    <source>
        <dbReference type="PROSITE" id="PS50014"/>
    </source>
</evidence>
<dbReference type="PROSITE" id="PS51666">
    <property type="entry name" value="QLQ"/>
    <property type="match status" value="1"/>
</dbReference>
<comment type="subcellular location">
    <subcellularLocation>
        <location evidence="1">Nucleus</location>
    </subcellularLocation>
</comment>
<dbReference type="SMART" id="SM01314">
    <property type="entry name" value="SnAC"/>
    <property type="match status" value="1"/>
</dbReference>
<dbReference type="Pfam" id="PF00439">
    <property type="entry name" value="Bromodomain"/>
    <property type="match status" value="1"/>
</dbReference>
<dbReference type="GO" id="GO:0006355">
    <property type="term" value="P:regulation of DNA-templated transcription"/>
    <property type="evidence" value="ECO:0007669"/>
    <property type="project" value="InterPro"/>
</dbReference>
<dbReference type="SMART" id="SM00951">
    <property type="entry name" value="QLQ"/>
    <property type="match status" value="1"/>
</dbReference>
<organism evidence="17">
    <name type="scientific">Lichtheimia ramosa</name>
    <dbReference type="NCBI Taxonomy" id="688394"/>
    <lineage>
        <taxon>Eukaryota</taxon>
        <taxon>Fungi</taxon>
        <taxon>Fungi incertae sedis</taxon>
        <taxon>Mucoromycota</taxon>
        <taxon>Mucoromycotina</taxon>
        <taxon>Mucoromycetes</taxon>
        <taxon>Mucorales</taxon>
        <taxon>Lichtheimiaceae</taxon>
        <taxon>Lichtheimia</taxon>
    </lineage>
</organism>
<evidence type="ECO:0000256" key="4">
    <source>
        <dbReference type="ARBA" id="ARBA00022806"/>
    </source>
</evidence>
<dbReference type="GO" id="GO:0004386">
    <property type="term" value="F:helicase activity"/>
    <property type="evidence" value="ECO:0007669"/>
    <property type="project" value="UniProtKB-KW"/>
</dbReference>
<evidence type="ECO:0000256" key="3">
    <source>
        <dbReference type="ARBA" id="ARBA00022801"/>
    </source>
</evidence>
<dbReference type="PROSITE" id="PS51204">
    <property type="entry name" value="HSA"/>
    <property type="match status" value="1"/>
</dbReference>
<evidence type="ECO:0000256" key="10">
    <source>
        <dbReference type="PROSITE-ProRule" id="PRU00035"/>
    </source>
</evidence>
<keyword evidence="7 10" id="KW-0103">Bromodomain</keyword>
<reference evidence="17" key="1">
    <citation type="journal article" date="2014" name="Genome Announc.">
        <title>De novo whole-genome sequence and genome annotation of Lichtheimia ramosa.</title>
        <authorList>
            <person name="Linde J."/>
            <person name="Schwartze V."/>
            <person name="Binder U."/>
            <person name="Lass-Florl C."/>
            <person name="Voigt K."/>
            <person name="Horn F."/>
        </authorList>
    </citation>
    <scope>NUCLEOTIDE SEQUENCE</scope>
    <source>
        <strain evidence="17">JMRC FSU:6197</strain>
    </source>
</reference>
<protein>
    <submittedName>
        <fullName evidence="17">Uncharacterized protein</fullName>
    </submittedName>
</protein>
<feature type="region of interest" description="Disordered" evidence="11">
    <location>
        <begin position="328"/>
        <end position="348"/>
    </location>
</feature>
<dbReference type="Pfam" id="PF14619">
    <property type="entry name" value="SnAC"/>
    <property type="match status" value="1"/>
</dbReference>
<dbReference type="InterPro" id="IPR001650">
    <property type="entry name" value="Helicase_C-like"/>
</dbReference>
<dbReference type="Pfam" id="PF00176">
    <property type="entry name" value="SNF2-rel_dom"/>
    <property type="match status" value="1"/>
</dbReference>
<dbReference type="InterPro" id="IPR036427">
    <property type="entry name" value="Bromodomain-like_sf"/>
</dbReference>
<dbReference type="GO" id="GO:0006338">
    <property type="term" value="P:chromatin remodeling"/>
    <property type="evidence" value="ECO:0007669"/>
    <property type="project" value="UniProtKB-ARBA"/>
</dbReference>
<dbReference type="Pfam" id="PF07529">
    <property type="entry name" value="HSA"/>
    <property type="match status" value="1"/>
</dbReference>
<dbReference type="GO" id="GO:0005524">
    <property type="term" value="F:ATP binding"/>
    <property type="evidence" value="ECO:0007669"/>
    <property type="project" value="UniProtKB-KW"/>
</dbReference>
<dbReference type="PROSITE" id="PS51194">
    <property type="entry name" value="HELICASE_CTER"/>
    <property type="match status" value="1"/>
</dbReference>
<keyword evidence="5" id="KW-0067">ATP-binding</keyword>
<dbReference type="Pfam" id="PF08880">
    <property type="entry name" value="QLQ"/>
    <property type="match status" value="1"/>
</dbReference>
<dbReference type="GO" id="GO:0005694">
    <property type="term" value="C:chromosome"/>
    <property type="evidence" value="ECO:0007669"/>
    <property type="project" value="UniProtKB-ARBA"/>
</dbReference>
<evidence type="ECO:0000259" key="14">
    <source>
        <dbReference type="PROSITE" id="PS51194"/>
    </source>
</evidence>
<feature type="region of interest" description="Disordered" evidence="11">
    <location>
        <begin position="1133"/>
        <end position="1202"/>
    </location>
</feature>
<feature type="region of interest" description="Disordered" evidence="11">
    <location>
        <begin position="1062"/>
        <end position="1091"/>
    </location>
</feature>
<evidence type="ECO:0000256" key="6">
    <source>
        <dbReference type="ARBA" id="ARBA00023015"/>
    </source>
</evidence>
<keyword evidence="4" id="KW-0347">Helicase</keyword>
<dbReference type="FunFam" id="3.40.50.10810:FF:000008">
    <property type="entry name" value="Chromatin structure-remodeling complex subunit snf21"/>
    <property type="match status" value="1"/>
</dbReference>
<dbReference type="SMART" id="SM00297">
    <property type="entry name" value="BROMO"/>
    <property type="match status" value="1"/>
</dbReference>
<dbReference type="GO" id="GO:0016787">
    <property type="term" value="F:hydrolase activity"/>
    <property type="evidence" value="ECO:0007669"/>
    <property type="project" value="UniProtKB-KW"/>
</dbReference>
<dbReference type="FunFam" id="3.40.50.300:FF:000843">
    <property type="entry name" value="Chromatin structure-remodeling complex subunit snf21"/>
    <property type="match status" value="1"/>
</dbReference>
<feature type="domain" description="HSA" evidence="15">
    <location>
        <begin position="334"/>
        <end position="410"/>
    </location>
</feature>
<keyword evidence="6" id="KW-0805">Transcription regulation</keyword>
<feature type="domain" description="Bromo" evidence="12">
    <location>
        <begin position="1230"/>
        <end position="1300"/>
    </location>
</feature>
<dbReference type="InterPro" id="IPR014012">
    <property type="entry name" value="HSA_dom"/>
</dbReference>
<evidence type="ECO:0000256" key="11">
    <source>
        <dbReference type="SAM" id="MobiDB-lite"/>
    </source>
</evidence>
<dbReference type="GO" id="GO:0042393">
    <property type="term" value="F:histone binding"/>
    <property type="evidence" value="ECO:0007669"/>
    <property type="project" value="InterPro"/>
</dbReference>
<evidence type="ECO:0000259" key="15">
    <source>
        <dbReference type="PROSITE" id="PS51204"/>
    </source>
</evidence>
<dbReference type="InterPro" id="IPR014978">
    <property type="entry name" value="Gln-Leu-Gln_QLQ"/>
</dbReference>
<feature type="compositionally biased region" description="Low complexity" evidence="11">
    <location>
        <begin position="173"/>
        <end position="185"/>
    </location>
</feature>
<keyword evidence="2" id="KW-0547">Nucleotide-binding</keyword>
<feature type="domain" description="Helicase C-terminal" evidence="14">
    <location>
        <begin position="825"/>
        <end position="986"/>
    </location>
</feature>
<dbReference type="InterPro" id="IPR049730">
    <property type="entry name" value="SNF2/RAD54-like_C"/>
</dbReference>
<evidence type="ECO:0000313" key="17">
    <source>
        <dbReference type="EMBL" id="CDS07562.1"/>
    </source>
</evidence>